<protein>
    <submittedName>
        <fullName evidence="1">Uncharacterized protein</fullName>
    </submittedName>
</protein>
<reference evidence="1" key="1">
    <citation type="submission" date="2021-02" db="EMBL/GenBank/DDBJ databases">
        <authorList>
            <person name="Nowell W R."/>
        </authorList>
    </citation>
    <scope>NUCLEOTIDE SEQUENCE</scope>
</reference>
<dbReference type="Proteomes" id="UP000677228">
    <property type="component" value="Unassembled WGS sequence"/>
</dbReference>
<evidence type="ECO:0000313" key="2">
    <source>
        <dbReference type="EMBL" id="CAF3656385.1"/>
    </source>
</evidence>
<proteinExistence type="predicted"/>
<dbReference type="Proteomes" id="UP000682733">
    <property type="component" value="Unassembled WGS sequence"/>
</dbReference>
<evidence type="ECO:0000313" key="3">
    <source>
        <dbReference type="Proteomes" id="UP000677228"/>
    </source>
</evidence>
<comment type="caution">
    <text evidence="1">The sequence shown here is derived from an EMBL/GenBank/DDBJ whole genome shotgun (WGS) entry which is preliminary data.</text>
</comment>
<sequence>MQETAKLFFPPADVIRPALGRAGFLGSLYDLRRDTFVTGNIFKKELTDDVVNITHTNEIDFTYDHENNFSSILKTLNVKGDFKINILCSLTATHVVTRIRWGANILLSFETDVHDESNRRQIEANLKVSLEKLGRIASVDTLLDVKGMDDKAINFERIRIKIAGDIKPETLPSTVIEAAQLISQVPRLIEKINRGKGKQLEFTLCPIDEVSRQLGVHRDFRISTHIRSIDNALIRLIEQEFDELLRDVQQTNRVIDAVNDFSEFLPAKECSAVRRQKVRLDQNMDRFRGHLIQLLVEYRSMTTAENNDHVKNKIETILYEQREKSERDTSEFLKMSQAIVDKIDVISRVQSAGGIRCLRRGETLPWRDTGRMLVLQINTACIENHSSFMQQFQQFIRLRDTAATSDKFFFVDLDTTQLKDTENCLKDTTIVHYKDGKVNSVDRE</sequence>
<evidence type="ECO:0000313" key="1">
    <source>
        <dbReference type="EMBL" id="CAF0871528.1"/>
    </source>
</evidence>
<gene>
    <name evidence="1" type="ORF">OVA965_LOCUS8156</name>
    <name evidence="2" type="ORF">TMI583_LOCUS8152</name>
</gene>
<dbReference type="PANTHER" id="PTHR31594">
    <property type="entry name" value="AIG1-TYPE G DOMAIN-CONTAINING PROTEIN"/>
    <property type="match status" value="1"/>
</dbReference>
<name>A0A8S2D3P2_9BILA</name>
<dbReference type="PANTHER" id="PTHR31594:SF14">
    <property type="entry name" value="FIBRONECTIN TYPE-III DOMAIN-CONTAINING PROTEIN"/>
    <property type="match status" value="1"/>
</dbReference>
<dbReference type="InterPro" id="IPR052090">
    <property type="entry name" value="Cytolytic_pore-forming_toxin"/>
</dbReference>
<dbReference type="EMBL" id="CAJOBA010002707">
    <property type="protein sequence ID" value="CAF3656385.1"/>
    <property type="molecule type" value="Genomic_DNA"/>
</dbReference>
<organism evidence="1 3">
    <name type="scientific">Didymodactylos carnosus</name>
    <dbReference type="NCBI Taxonomy" id="1234261"/>
    <lineage>
        <taxon>Eukaryota</taxon>
        <taxon>Metazoa</taxon>
        <taxon>Spiralia</taxon>
        <taxon>Gnathifera</taxon>
        <taxon>Rotifera</taxon>
        <taxon>Eurotatoria</taxon>
        <taxon>Bdelloidea</taxon>
        <taxon>Philodinida</taxon>
        <taxon>Philodinidae</taxon>
        <taxon>Didymodactylos</taxon>
    </lineage>
</organism>
<dbReference type="AlphaFoldDB" id="A0A8S2D3P2"/>
<dbReference type="EMBL" id="CAJNOK010002706">
    <property type="protein sequence ID" value="CAF0871528.1"/>
    <property type="molecule type" value="Genomic_DNA"/>
</dbReference>
<accession>A0A8S2D3P2</accession>